<evidence type="ECO:0000313" key="1">
    <source>
        <dbReference type="EMBL" id="MBI5129701.1"/>
    </source>
</evidence>
<dbReference type="AlphaFoldDB" id="A0A933RW17"/>
<comment type="caution">
    <text evidence="1">The sequence shown here is derived from an EMBL/GenBank/DDBJ whole genome shotgun (WGS) entry which is preliminary data.</text>
</comment>
<gene>
    <name evidence="1" type="ORF">HZA66_09685</name>
</gene>
<dbReference type="Proteomes" id="UP000782519">
    <property type="component" value="Unassembled WGS sequence"/>
</dbReference>
<dbReference type="EMBL" id="JACRJB010000025">
    <property type="protein sequence ID" value="MBI5129701.1"/>
    <property type="molecule type" value="Genomic_DNA"/>
</dbReference>
<sequence>MTPRHSLLLRQVRILIGTSWIGCTALAGAATAQRVDAATLLDDDLQTRISP</sequence>
<name>A0A933RW17_RHOPL</name>
<protein>
    <submittedName>
        <fullName evidence="1">Uncharacterized protein</fullName>
    </submittedName>
</protein>
<reference evidence="1" key="1">
    <citation type="submission" date="2020-07" db="EMBL/GenBank/DDBJ databases">
        <title>Huge and variable diversity of episymbiotic CPR bacteria and DPANN archaea in groundwater ecosystems.</title>
        <authorList>
            <person name="He C.Y."/>
            <person name="Keren R."/>
            <person name="Whittaker M."/>
            <person name="Farag I.F."/>
            <person name="Doudna J."/>
            <person name="Cate J.H.D."/>
            <person name="Banfield J.F."/>
        </authorList>
    </citation>
    <scope>NUCLEOTIDE SEQUENCE</scope>
    <source>
        <strain evidence="1">NC_groundwater_1818_Pr3_B-0.1um_66_35</strain>
    </source>
</reference>
<organism evidence="1 2">
    <name type="scientific">Rhodopseudomonas palustris</name>
    <dbReference type="NCBI Taxonomy" id="1076"/>
    <lineage>
        <taxon>Bacteria</taxon>
        <taxon>Pseudomonadati</taxon>
        <taxon>Pseudomonadota</taxon>
        <taxon>Alphaproteobacteria</taxon>
        <taxon>Hyphomicrobiales</taxon>
        <taxon>Nitrobacteraceae</taxon>
        <taxon>Rhodopseudomonas</taxon>
    </lineage>
</organism>
<accession>A0A933RW17</accession>
<proteinExistence type="predicted"/>
<evidence type="ECO:0000313" key="2">
    <source>
        <dbReference type="Proteomes" id="UP000782519"/>
    </source>
</evidence>